<evidence type="ECO:0000313" key="10">
    <source>
        <dbReference type="EMBL" id="AGA59294.1"/>
    </source>
</evidence>
<dbReference type="Proteomes" id="UP000010795">
    <property type="component" value="Chromosome"/>
</dbReference>
<keyword evidence="8" id="KW-0594">Phospholipid biosynthesis</keyword>
<accession>L0EI25</accession>
<reference evidence="11" key="1">
    <citation type="submission" date="2012-01" db="EMBL/GenBank/DDBJ databases">
        <title>Complete sequence of chromosome of Thermobacillus composti KWC4.</title>
        <authorList>
            <person name="Lucas S."/>
            <person name="Han J."/>
            <person name="Lapidus A."/>
            <person name="Cheng J.-F."/>
            <person name="Goodwin L."/>
            <person name="Pitluck S."/>
            <person name="Peters L."/>
            <person name="Ovchinnikova G."/>
            <person name="Teshima H."/>
            <person name="Detter J.C."/>
            <person name="Han C."/>
            <person name="Tapia R."/>
            <person name="Land M."/>
            <person name="Hauser L."/>
            <person name="Kyrpides N."/>
            <person name="Ivanova N."/>
            <person name="Pagani I."/>
            <person name="Anderson I."/>
            <person name="Woyke T."/>
        </authorList>
    </citation>
    <scope>NUCLEOTIDE SEQUENCE [LARGE SCALE GENOMIC DNA]</scope>
    <source>
        <strain evidence="11">DSM 18247 / JCM 13945 / KWC4</strain>
    </source>
</reference>
<evidence type="ECO:0000256" key="2">
    <source>
        <dbReference type="ARBA" id="ARBA00022516"/>
    </source>
</evidence>
<dbReference type="InterPro" id="IPR016205">
    <property type="entry name" value="Glycerol_DH"/>
</dbReference>
<keyword evidence="5" id="KW-0560">Oxidoreductase</keyword>
<keyword evidence="9" id="KW-1208">Phospholipid metabolism</keyword>
<dbReference type="EMBL" id="CP003255">
    <property type="protein sequence ID" value="AGA59294.1"/>
    <property type="molecule type" value="Genomic_DNA"/>
</dbReference>
<name>L0EI25_THECK</name>
<dbReference type="GO" id="GO:0046872">
    <property type="term" value="F:metal ion binding"/>
    <property type="evidence" value="ECO:0007669"/>
    <property type="project" value="UniProtKB-KW"/>
</dbReference>
<keyword evidence="4" id="KW-0521">NADP</keyword>
<dbReference type="HOGENOM" id="CLU_038362_1_0_9"/>
<dbReference type="Pfam" id="PF13685">
    <property type="entry name" value="Fe-ADH_2"/>
    <property type="match status" value="1"/>
</dbReference>
<evidence type="ECO:0000256" key="5">
    <source>
        <dbReference type="ARBA" id="ARBA00023002"/>
    </source>
</evidence>
<keyword evidence="11" id="KW-1185">Reference proteome</keyword>
<evidence type="ECO:0000313" key="11">
    <source>
        <dbReference type="Proteomes" id="UP000010795"/>
    </source>
</evidence>
<dbReference type="SUPFAM" id="SSF56796">
    <property type="entry name" value="Dehydroquinate synthase-like"/>
    <property type="match status" value="1"/>
</dbReference>
<dbReference type="PANTHER" id="PTHR43616:SF5">
    <property type="entry name" value="GLYCEROL DEHYDROGENASE 1"/>
    <property type="match status" value="1"/>
</dbReference>
<evidence type="ECO:0000256" key="8">
    <source>
        <dbReference type="ARBA" id="ARBA00023209"/>
    </source>
</evidence>
<proteinExistence type="predicted"/>
<dbReference type="AlphaFoldDB" id="L0EI25"/>
<evidence type="ECO:0000256" key="3">
    <source>
        <dbReference type="ARBA" id="ARBA00022723"/>
    </source>
</evidence>
<dbReference type="OrthoDB" id="9763580at2"/>
<gene>
    <name evidence="10" type="ordered locus">Theco_3239</name>
</gene>
<dbReference type="GO" id="GO:0008654">
    <property type="term" value="P:phospholipid biosynthetic process"/>
    <property type="evidence" value="ECO:0007669"/>
    <property type="project" value="UniProtKB-KW"/>
</dbReference>
<dbReference type="InterPro" id="IPR032837">
    <property type="entry name" value="G1PDH"/>
</dbReference>
<dbReference type="eggNOG" id="COG0371">
    <property type="taxonomic scope" value="Bacteria"/>
</dbReference>
<dbReference type="CDD" id="cd08175">
    <property type="entry name" value="G1PDH"/>
    <property type="match status" value="1"/>
</dbReference>
<evidence type="ECO:0000256" key="1">
    <source>
        <dbReference type="ARBA" id="ARBA00022490"/>
    </source>
</evidence>
<dbReference type="PANTHER" id="PTHR43616">
    <property type="entry name" value="GLYCEROL DEHYDROGENASE"/>
    <property type="match status" value="1"/>
</dbReference>
<keyword evidence="3" id="KW-0479">Metal-binding</keyword>
<evidence type="ECO:0000256" key="4">
    <source>
        <dbReference type="ARBA" id="ARBA00022857"/>
    </source>
</evidence>
<keyword evidence="7" id="KW-0443">Lipid metabolism</keyword>
<evidence type="ECO:0000256" key="6">
    <source>
        <dbReference type="ARBA" id="ARBA00023027"/>
    </source>
</evidence>
<keyword evidence="1" id="KW-0963">Cytoplasm</keyword>
<dbReference type="GO" id="GO:0016614">
    <property type="term" value="F:oxidoreductase activity, acting on CH-OH group of donors"/>
    <property type="evidence" value="ECO:0007669"/>
    <property type="project" value="InterPro"/>
</dbReference>
<organism evidence="10 11">
    <name type="scientific">Thermobacillus composti (strain DSM 18247 / JCM 13945 / KWC4)</name>
    <dbReference type="NCBI Taxonomy" id="717605"/>
    <lineage>
        <taxon>Bacteria</taxon>
        <taxon>Bacillati</taxon>
        <taxon>Bacillota</taxon>
        <taxon>Bacilli</taxon>
        <taxon>Bacillales</taxon>
        <taxon>Paenibacillaceae</taxon>
        <taxon>Thermobacillus</taxon>
    </lineage>
</organism>
<dbReference type="RefSeq" id="WP_015256026.1">
    <property type="nucleotide sequence ID" value="NC_019897.1"/>
</dbReference>
<keyword evidence="6" id="KW-0520">NAD</keyword>
<keyword evidence="2" id="KW-0444">Lipid biosynthesis</keyword>
<dbReference type="Gene3D" id="3.40.50.1970">
    <property type="match status" value="1"/>
</dbReference>
<dbReference type="KEGG" id="tco:Theco_3239"/>
<protein>
    <submittedName>
        <fullName evidence="10">Glycerol dehydrogenase-like oxidoreductase</fullName>
    </submittedName>
</protein>
<sequence>MNGASEVLGGGKAAGLPDPIRLARGAADEAVPYLLDAGLKRALFVADETTARVIGSRLAERYGAAGGAARLEIIRPNAAGDVVADEASVLQAIIAAQHHGADALVAAGSGTIHDIVRYAAYTLGLPFVSVPTAPSVDGFTSKGAPLILRGEKITLPAAAPIAVFADLDVLCAAPQPLIAAGFGDMLGKYTSLFDWVYGRETAGEPYDEDIAGLTRGALERCVSHAESIGEGTEEGVRALMQSLIESGIALLRFGQSHPASGAEHHISHYWEMHFLRTGRRQVLHGAKVGVACAEVADLYKRYAAEGRPLPDACRRMLAELPDGDELRRLLRAAGGPAVPAELGIEPELRDEALRRAHVVRLNRHTLLRAINGE</sequence>
<dbReference type="STRING" id="717605.Theco_3239"/>
<dbReference type="Gene3D" id="1.20.1090.10">
    <property type="entry name" value="Dehydroquinate synthase-like - alpha domain"/>
    <property type="match status" value="1"/>
</dbReference>
<evidence type="ECO:0000256" key="7">
    <source>
        <dbReference type="ARBA" id="ARBA00023098"/>
    </source>
</evidence>
<evidence type="ECO:0000256" key="9">
    <source>
        <dbReference type="ARBA" id="ARBA00023264"/>
    </source>
</evidence>